<sequence length="102" mass="11772">MSCNASYVNGFSVSCEDENVAKKSISFLCSLAKHSMEGRRIEYLRNKYPSHLPPLISHGNSRASSGEVTGIMWVSWRVFVPQHCWKAAEERPWLWARWQPPY</sequence>
<organism evidence="1 2">
    <name type="scientific">Citrullus colocynthis</name>
    <name type="common">colocynth</name>
    <dbReference type="NCBI Taxonomy" id="252529"/>
    <lineage>
        <taxon>Eukaryota</taxon>
        <taxon>Viridiplantae</taxon>
        <taxon>Streptophyta</taxon>
        <taxon>Embryophyta</taxon>
        <taxon>Tracheophyta</taxon>
        <taxon>Spermatophyta</taxon>
        <taxon>Magnoliopsida</taxon>
        <taxon>eudicotyledons</taxon>
        <taxon>Gunneridae</taxon>
        <taxon>Pentapetalae</taxon>
        <taxon>rosids</taxon>
        <taxon>fabids</taxon>
        <taxon>Cucurbitales</taxon>
        <taxon>Cucurbitaceae</taxon>
        <taxon>Benincaseae</taxon>
        <taxon>Citrullus</taxon>
    </lineage>
</organism>
<dbReference type="Proteomes" id="UP001642487">
    <property type="component" value="Chromosome 8"/>
</dbReference>
<evidence type="ECO:0000313" key="1">
    <source>
        <dbReference type="EMBL" id="CAK9327985.1"/>
    </source>
</evidence>
<name>A0ABP0Z873_9ROSI</name>
<dbReference type="EMBL" id="OZ021742">
    <property type="protein sequence ID" value="CAK9327985.1"/>
    <property type="molecule type" value="Genomic_DNA"/>
</dbReference>
<evidence type="ECO:0000313" key="2">
    <source>
        <dbReference type="Proteomes" id="UP001642487"/>
    </source>
</evidence>
<protein>
    <submittedName>
        <fullName evidence="1">Uncharacterized protein</fullName>
    </submittedName>
</protein>
<proteinExistence type="predicted"/>
<reference evidence="1 2" key="1">
    <citation type="submission" date="2024-03" db="EMBL/GenBank/DDBJ databases">
        <authorList>
            <person name="Gkanogiannis A."/>
            <person name="Becerra Lopez-Lavalle L."/>
        </authorList>
    </citation>
    <scope>NUCLEOTIDE SEQUENCE [LARGE SCALE GENOMIC DNA]</scope>
</reference>
<keyword evidence="2" id="KW-1185">Reference proteome</keyword>
<gene>
    <name evidence="1" type="ORF">CITCOLO1_LOCUS20387</name>
</gene>
<accession>A0ABP0Z873</accession>